<feature type="transmembrane region" description="Helical" evidence="5">
    <location>
        <begin position="75"/>
        <end position="93"/>
    </location>
</feature>
<evidence type="ECO:0000313" key="8">
    <source>
        <dbReference type="Proteomes" id="UP000198615"/>
    </source>
</evidence>
<protein>
    <submittedName>
        <fullName evidence="7">Permease of the drug/metabolite transporter (DMT) superfamily</fullName>
    </submittedName>
</protein>
<dbReference type="Pfam" id="PF00892">
    <property type="entry name" value="EamA"/>
    <property type="match status" value="2"/>
</dbReference>
<dbReference type="SUPFAM" id="SSF103481">
    <property type="entry name" value="Multidrug resistance efflux transporter EmrE"/>
    <property type="match status" value="2"/>
</dbReference>
<dbReference type="InterPro" id="IPR000620">
    <property type="entry name" value="EamA_dom"/>
</dbReference>
<comment type="caution">
    <text evidence="7">The sequence shown here is derived from an EMBL/GenBank/DDBJ whole genome shotgun (WGS) entry which is preliminary data.</text>
</comment>
<evidence type="ECO:0000256" key="1">
    <source>
        <dbReference type="ARBA" id="ARBA00004141"/>
    </source>
</evidence>
<keyword evidence="8" id="KW-1185">Reference proteome</keyword>
<name>A0A8G2EYE8_9PROT</name>
<feature type="transmembrane region" description="Helical" evidence="5">
    <location>
        <begin position="218"/>
        <end position="238"/>
    </location>
</feature>
<dbReference type="EMBL" id="FNBW01000005">
    <property type="protein sequence ID" value="SDF62068.1"/>
    <property type="molecule type" value="Genomic_DNA"/>
</dbReference>
<reference evidence="7 8" key="1">
    <citation type="submission" date="2016-10" db="EMBL/GenBank/DDBJ databases">
        <authorList>
            <person name="Varghese N."/>
            <person name="Submissions S."/>
        </authorList>
    </citation>
    <scope>NUCLEOTIDE SEQUENCE [LARGE SCALE GENOMIC DNA]</scope>
    <source>
        <strain evidence="7 8">DSM 18839</strain>
    </source>
</reference>
<feature type="transmembrane region" description="Helical" evidence="5">
    <location>
        <begin position="275"/>
        <end position="297"/>
    </location>
</feature>
<feature type="transmembrane region" description="Helical" evidence="5">
    <location>
        <begin position="250"/>
        <end position="269"/>
    </location>
</feature>
<evidence type="ECO:0000313" key="7">
    <source>
        <dbReference type="EMBL" id="SDF62068.1"/>
    </source>
</evidence>
<evidence type="ECO:0000259" key="6">
    <source>
        <dbReference type="Pfam" id="PF00892"/>
    </source>
</evidence>
<gene>
    <name evidence="7" type="ORF">SAMN05660686_01803</name>
</gene>
<comment type="subcellular location">
    <subcellularLocation>
        <location evidence="1">Membrane</location>
        <topology evidence="1">Multi-pass membrane protein</topology>
    </subcellularLocation>
</comment>
<organism evidence="7 8">
    <name type="scientific">Thalassobaculum litoreum DSM 18839</name>
    <dbReference type="NCBI Taxonomy" id="1123362"/>
    <lineage>
        <taxon>Bacteria</taxon>
        <taxon>Pseudomonadati</taxon>
        <taxon>Pseudomonadota</taxon>
        <taxon>Alphaproteobacteria</taxon>
        <taxon>Rhodospirillales</taxon>
        <taxon>Thalassobaculaceae</taxon>
        <taxon>Thalassobaculum</taxon>
    </lineage>
</organism>
<dbReference type="PANTHER" id="PTHR32322">
    <property type="entry name" value="INNER MEMBRANE TRANSPORTER"/>
    <property type="match status" value="1"/>
</dbReference>
<evidence type="ECO:0000256" key="2">
    <source>
        <dbReference type="ARBA" id="ARBA00022692"/>
    </source>
</evidence>
<sequence>MPPADTRMTSLDWLLLIALSLLWGCSFLFGRVAVAEVPPLTLVLARVGVASIALHLVLRVIGIRFAPEAGRWRDYAVMGLLNNLVPFGLIFFGQLEIGAGLAAVINGMTPFWSALIARASGVERLALRKTVGVILGFAGLAVTVGPAALDGLDAPLIAQIAVVGATISYGAASVFGRRFAGQAPLVTATGQLSASTLLVLPLALIVDAPWLLPTPSPAALGAVLGIALISTALAYILYFRVLASAGATNVALVTLLIPVSAIALGAVVLGETVEARQIGGMAMIALGLAVIDGRLLAFCRTGRRSGVDDRPIMPR</sequence>
<dbReference type="InterPro" id="IPR050638">
    <property type="entry name" value="AA-Vitamin_Transporters"/>
</dbReference>
<evidence type="ECO:0000256" key="5">
    <source>
        <dbReference type="SAM" id="Phobius"/>
    </source>
</evidence>
<dbReference type="InterPro" id="IPR037185">
    <property type="entry name" value="EmrE-like"/>
</dbReference>
<keyword evidence="3 5" id="KW-1133">Transmembrane helix</keyword>
<evidence type="ECO:0000256" key="4">
    <source>
        <dbReference type="ARBA" id="ARBA00023136"/>
    </source>
</evidence>
<feature type="transmembrane region" description="Helical" evidence="5">
    <location>
        <begin position="99"/>
        <end position="119"/>
    </location>
</feature>
<evidence type="ECO:0000256" key="3">
    <source>
        <dbReference type="ARBA" id="ARBA00022989"/>
    </source>
</evidence>
<keyword evidence="2 5" id="KW-0812">Transmembrane</keyword>
<dbReference type="OrthoDB" id="9810556at2"/>
<dbReference type="GO" id="GO:0016020">
    <property type="term" value="C:membrane"/>
    <property type="evidence" value="ECO:0007669"/>
    <property type="project" value="UniProtKB-SubCell"/>
</dbReference>
<accession>A0A8G2EYE8</accession>
<keyword evidence="4 5" id="KW-0472">Membrane</keyword>
<feature type="transmembrane region" description="Helical" evidence="5">
    <location>
        <begin position="155"/>
        <end position="176"/>
    </location>
</feature>
<feature type="domain" description="EamA" evidence="6">
    <location>
        <begin position="14"/>
        <end position="144"/>
    </location>
</feature>
<feature type="domain" description="EamA" evidence="6">
    <location>
        <begin position="158"/>
        <end position="291"/>
    </location>
</feature>
<feature type="transmembrane region" description="Helical" evidence="5">
    <location>
        <begin position="131"/>
        <end position="149"/>
    </location>
</feature>
<feature type="transmembrane region" description="Helical" evidence="5">
    <location>
        <begin position="183"/>
        <end position="206"/>
    </location>
</feature>
<dbReference type="PANTHER" id="PTHR32322:SF9">
    <property type="entry name" value="AMINO-ACID METABOLITE EFFLUX PUMP-RELATED"/>
    <property type="match status" value="1"/>
</dbReference>
<dbReference type="Proteomes" id="UP000198615">
    <property type="component" value="Unassembled WGS sequence"/>
</dbReference>
<proteinExistence type="predicted"/>
<dbReference type="RefSeq" id="WP_093149732.1">
    <property type="nucleotide sequence ID" value="NZ_FNBW01000005.1"/>
</dbReference>
<feature type="transmembrane region" description="Helical" evidence="5">
    <location>
        <begin position="44"/>
        <end position="63"/>
    </location>
</feature>
<dbReference type="AlphaFoldDB" id="A0A8G2EYE8"/>